<gene>
    <name evidence="5" type="ORF">P9H32_07380</name>
</gene>
<dbReference type="SUPFAM" id="SSF53822">
    <property type="entry name" value="Periplasmic binding protein-like I"/>
    <property type="match status" value="1"/>
</dbReference>
<dbReference type="InterPro" id="IPR046335">
    <property type="entry name" value="LacI/GalR-like_sensor"/>
</dbReference>
<dbReference type="InterPro" id="IPR028082">
    <property type="entry name" value="Peripla_BP_I"/>
</dbReference>
<dbReference type="Pfam" id="PF13377">
    <property type="entry name" value="Peripla_BP_3"/>
    <property type="match status" value="1"/>
</dbReference>
<proteinExistence type="predicted"/>
<organism evidence="5 6">
    <name type="scientific">Pontiella agarivorans</name>
    <dbReference type="NCBI Taxonomy" id="3038953"/>
    <lineage>
        <taxon>Bacteria</taxon>
        <taxon>Pseudomonadati</taxon>
        <taxon>Kiritimatiellota</taxon>
        <taxon>Kiritimatiellia</taxon>
        <taxon>Kiritimatiellales</taxon>
        <taxon>Pontiellaceae</taxon>
        <taxon>Pontiella</taxon>
    </lineage>
</organism>
<sequence length="342" mass="38032">MNHDTYKKNTATLAQVAQASGVSRQTAGRILGGKAHKHKPDTVERVKQIAEDLGYRTNLLAKSVVAGKTYSIGVLVPRANRDSFFADIITGIQDALIDTEWVPIILQTSEKSGERSCIRQQVERRVDGILLIPHENHVDANHFSEIIERQIPVVIINARLQNIAPVDFIGTDEFEGGKRAAEYLLSISRRWKFGIVRNAGPSQNLGQRAQGFLQTLENERKKCRELKLISWKTEDNLPALTAFLKKKDRPNALFCITDIHAAQVYKAAWDLGLHIPSDLAVVGYADLDFAPYLSPSLTTFRQDGKAIGQAAAEKLLSRIQQGPVEASEILQPPELIERQSVK</sequence>
<evidence type="ECO:0000256" key="3">
    <source>
        <dbReference type="ARBA" id="ARBA00023163"/>
    </source>
</evidence>
<comment type="caution">
    <text evidence="5">The sequence shown here is derived from an EMBL/GenBank/DDBJ whole genome shotgun (WGS) entry which is preliminary data.</text>
</comment>
<dbReference type="Pfam" id="PF00356">
    <property type="entry name" value="LacI"/>
    <property type="match status" value="1"/>
</dbReference>
<name>A0ABU5MWW2_9BACT</name>
<dbReference type="CDD" id="cd06267">
    <property type="entry name" value="PBP1_LacI_sugar_binding-like"/>
    <property type="match status" value="1"/>
</dbReference>
<dbReference type="GO" id="GO:0003677">
    <property type="term" value="F:DNA binding"/>
    <property type="evidence" value="ECO:0007669"/>
    <property type="project" value="UniProtKB-KW"/>
</dbReference>
<protein>
    <submittedName>
        <fullName evidence="5">LacI family DNA-binding transcriptional regulator</fullName>
    </submittedName>
</protein>
<dbReference type="SMART" id="SM00354">
    <property type="entry name" value="HTH_LACI"/>
    <property type="match status" value="1"/>
</dbReference>
<dbReference type="RefSeq" id="WP_322608251.1">
    <property type="nucleotide sequence ID" value="NZ_JARVCO010000008.1"/>
</dbReference>
<reference evidence="5 6" key="1">
    <citation type="journal article" date="2024" name="Appl. Environ. Microbiol.">
        <title>Pontiella agarivorans sp. nov., a novel marine anaerobic bacterium capable of degrading macroalgal polysaccharides and fixing nitrogen.</title>
        <authorList>
            <person name="Liu N."/>
            <person name="Kivenson V."/>
            <person name="Peng X."/>
            <person name="Cui Z."/>
            <person name="Lankiewicz T.S."/>
            <person name="Gosselin K.M."/>
            <person name="English C.J."/>
            <person name="Blair E.M."/>
            <person name="O'Malley M.A."/>
            <person name="Valentine D.L."/>
        </authorList>
    </citation>
    <scope>NUCLEOTIDE SEQUENCE [LARGE SCALE GENOMIC DNA]</scope>
    <source>
        <strain evidence="5 6">NLcol2</strain>
    </source>
</reference>
<dbReference type="EMBL" id="JARVCO010000008">
    <property type="protein sequence ID" value="MDZ8118451.1"/>
    <property type="molecule type" value="Genomic_DNA"/>
</dbReference>
<dbReference type="InterPro" id="IPR010982">
    <property type="entry name" value="Lambda_DNA-bd_dom_sf"/>
</dbReference>
<evidence type="ECO:0000259" key="4">
    <source>
        <dbReference type="PROSITE" id="PS50932"/>
    </source>
</evidence>
<dbReference type="Proteomes" id="UP001290861">
    <property type="component" value="Unassembled WGS sequence"/>
</dbReference>
<dbReference type="CDD" id="cd01392">
    <property type="entry name" value="HTH_LacI"/>
    <property type="match status" value="1"/>
</dbReference>
<evidence type="ECO:0000313" key="6">
    <source>
        <dbReference type="Proteomes" id="UP001290861"/>
    </source>
</evidence>
<evidence type="ECO:0000313" key="5">
    <source>
        <dbReference type="EMBL" id="MDZ8118451.1"/>
    </source>
</evidence>
<dbReference type="PANTHER" id="PTHR30146">
    <property type="entry name" value="LACI-RELATED TRANSCRIPTIONAL REPRESSOR"/>
    <property type="match status" value="1"/>
</dbReference>
<dbReference type="PANTHER" id="PTHR30146:SF109">
    <property type="entry name" value="HTH-TYPE TRANSCRIPTIONAL REGULATOR GALS"/>
    <property type="match status" value="1"/>
</dbReference>
<feature type="domain" description="HTH lacI-type" evidence="4">
    <location>
        <begin position="11"/>
        <end position="66"/>
    </location>
</feature>
<dbReference type="SUPFAM" id="SSF47413">
    <property type="entry name" value="lambda repressor-like DNA-binding domains"/>
    <property type="match status" value="1"/>
</dbReference>
<dbReference type="PROSITE" id="PS50932">
    <property type="entry name" value="HTH_LACI_2"/>
    <property type="match status" value="1"/>
</dbReference>
<dbReference type="Gene3D" id="3.40.50.2300">
    <property type="match status" value="2"/>
</dbReference>
<accession>A0ABU5MWW2</accession>
<keyword evidence="1" id="KW-0805">Transcription regulation</keyword>
<keyword evidence="2 5" id="KW-0238">DNA-binding</keyword>
<evidence type="ECO:0000256" key="2">
    <source>
        <dbReference type="ARBA" id="ARBA00023125"/>
    </source>
</evidence>
<dbReference type="InterPro" id="IPR000843">
    <property type="entry name" value="HTH_LacI"/>
</dbReference>
<dbReference type="Gene3D" id="1.10.260.40">
    <property type="entry name" value="lambda repressor-like DNA-binding domains"/>
    <property type="match status" value="1"/>
</dbReference>
<keyword evidence="3" id="KW-0804">Transcription</keyword>
<evidence type="ECO:0000256" key="1">
    <source>
        <dbReference type="ARBA" id="ARBA00023015"/>
    </source>
</evidence>
<keyword evidence="6" id="KW-1185">Reference proteome</keyword>